<dbReference type="Pfam" id="PF14121">
    <property type="entry name" value="Porin_10"/>
    <property type="match status" value="1"/>
</dbReference>
<evidence type="ECO:0000256" key="1">
    <source>
        <dbReference type="SAM" id="MobiDB-lite"/>
    </source>
</evidence>
<proteinExistence type="predicted"/>
<sequence length="677" mass="77781">MTKARTHRLPAFWMLLLVLFTAARADAQEPRVLNQIRNLGNSGGSGGGSDSLRRRNKNEDSITITFRYLDTARSYKLDSSVTDFYQRFPIPKHHQFLGNIGSPSRSILFHPQQGGGWDPGFHALDAYRFTVNGARFYTTTRPYTELGYVLGAGQQQVIDLTHTQNLKPTWNMHLRYRLINSPGVFNNQVTNHNNYLITSWYQSTNRRYNNFFVIAANKLNGAENGGILTDQNYLDDVRFTDRFSIPTRLAAGSQRTRGFLGSSSGLVTGNRQNDFHAVLRQQYDLGRKDSLVTDSTVVPLFFPRVRFEHTLHYAEYKYTFSDPRIDSAFYNDAYGIRFTPYTAPDTVFLRDRWRELTNDFSAYQFPDAKNLNQFIKVGATLQSLKGWLRDTLSWANISVHGEYRNRTRSQKWDILASGRLHLTGWSRGDFHAFASLQRLLGTKLGSLQVGFENTNRTPPAIYDTRSQFYLDAPKNFFKENSARFFANVYNPALRLALGAEYFLITNYLYVTGYRTLAQESAVFNLLRLSARKTFRVTRNVYWDAEVWVQQQAGNAAVHVPLVYTYQRIAYQGNLGFRNLSLAVGLEGRYATPYKADAYSPVIGQFSYQDSAQIRNRPDLHAFFHFRIRGFKAFVRAENLNTLRFRAPAGFREHNFAAPAYPYPGMLIRFGIFWGFVN</sequence>
<evidence type="ECO:0000256" key="2">
    <source>
        <dbReference type="SAM" id="SignalP"/>
    </source>
</evidence>
<protein>
    <submittedName>
        <fullName evidence="3">Porin</fullName>
    </submittedName>
</protein>
<evidence type="ECO:0000313" key="4">
    <source>
        <dbReference type="Proteomes" id="UP001501725"/>
    </source>
</evidence>
<dbReference type="Proteomes" id="UP001501725">
    <property type="component" value="Unassembled WGS sequence"/>
</dbReference>
<organism evidence="3 4">
    <name type="scientific">Flaviaesturariibacter amylovorans</name>
    <dbReference type="NCBI Taxonomy" id="1084520"/>
    <lineage>
        <taxon>Bacteria</taxon>
        <taxon>Pseudomonadati</taxon>
        <taxon>Bacteroidota</taxon>
        <taxon>Chitinophagia</taxon>
        <taxon>Chitinophagales</taxon>
        <taxon>Chitinophagaceae</taxon>
        <taxon>Flaviaestuariibacter</taxon>
    </lineage>
</organism>
<feature type="chain" id="PRO_5047361958" evidence="2">
    <location>
        <begin position="28"/>
        <end position="677"/>
    </location>
</feature>
<name>A0ABP8GLU5_9BACT</name>
<feature type="region of interest" description="Disordered" evidence="1">
    <location>
        <begin position="36"/>
        <end position="56"/>
    </location>
</feature>
<feature type="signal peptide" evidence="2">
    <location>
        <begin position="1"/>
        <end position="27"/>
    </location>
</feature>
<gene>
    <name evidence="3" type="ORF">GCM10023184_15530</name>
</gene>
<reference evidence="4" key="1">
    <citation type="journal article" date="2019" name="Int. J. Syst. Evol. Microbiol.">
        <title>The Global Catalogue of Microorganisms (GCM) 10K type strain sequencing project: providing services to taxonomists for standard genome sequencing and annotation.</title>
        <authorList>
            <consortium name="The Broad Institute Genomics Platform"/>
            <consortium name="The Broad Institute Genome Sequencing Center for Infectious Disease"/>
            <person name="Wu L."/>
            <person name="Ma J."/>
        </authorList>
    </citation>
    <scope>NUCLEOTIDE SEQUENCE [LARGE SCALE GENOMIC DNA]</scope>
    <source>
        <strain evidence="4">JCM 17919</strain>
    </source>
</reference>
<dbReference type="EMBL" id="BAABGY010000006">
    <property type="protein sequence ID" value="GAA4326727.1"/>
    <property type="molecule type" value="Genomic_DNA"/>
</dbReference>
<comment type="caution">
    <text evidence="3">The sequence shown here is derived from an EMBL/GenBank/DDBJ whole genome shotgun (WGS) entry which is preliminary data.</text>
</comment>
<evidence type="ECO:0000313" key="3">
    <source>
        <dbReference type="EMBL" id="GAA4326727.1"/>
    </source>
</evidence>
<keyword evidence="4" id="KW-1185">Reference proteome</keyword>
<keyword evidence="2" id="KW-0732">Signal</keyword>
<accession>A0ABP8GLU5</accession>
<dbReference type="RefSeq" id="WP_345254842.1">
    <property type="nucleotide sequence ID" value="NZ_BAABGY010000006.1"/>
</dbReference>
<dbReference type="InterPro" id="IPR025631">
    <property type="entry name" value="Porin_10"/>
</dbReference>